<evidence type="ECO:0000313" key="4">
    <source>
        <dbReference type="Proteomes" id="UP000008493"/>
    </source>
</evidence>
<feature type="compositionally biased region" description="Basic and acidic residues" evidence="1">
    <location>
        <begin position="661"/>
        <end position="670"/>
    </location>
</feature>
<dbReference type="STRING" id="597362.K5XX10"/>
<evidence type="ECO:0000256" key="1">
    <source>
        <dbReference type="SAM" id="MobiDB-lite"/>
    </source>
</evidence>
<feature type="domain" description="Protein kinase" evidence="2">
    <location>
        <begin position="240"/>
        <end position="573"/>
    </location>
</feature>
<dbReference type="SUPFAM" id="SSF56112">
    <property type="entry name" value="Protein kinase-like (PK-like)"/>
    <property type="match status" value="1"/>
</dbReference>
<evidence type="ECO:0000313" key="3">
    <source>
        <dbReference type="EMBL" id="EKM79815.1"/>
    </source>
</evidence>
<gene>
    <name evidence="3" type="ORF">AGABI1DRAFT_127502</name>
</gene>
<dbReference type="GeneID" id="18826691"/>
<dbReference type="PROSITE" id="PS50011">
    <property type="entry name" value="PROTEIN_KINASE_DOM"/>
    <property type="match status" value="1"/>
</dbReference>
<dbReference type="RefSeq" id="XP_007329144.1">
    <property type="nucleotide sequence ID" value="XM_007329082.1"/>
</dbReference>
<dbReference type="KEGG" id="abp:AGABI1DRAFT127502"/>
<dbReference type="PROSITE" id="PS00109">
    <property type="entry name" value="PROTEIN_KINASE_TYR"/>
    <property type="match status" value="1"/>
</dbReference>
<feature type="compositionally biased region" description="Polar residues" evidence="1">
    <location>
        <begin position="671"/>
        <end position="680"/>
    </location>
</feature>
<dbReference type="Pfam" id="PF17667">
    <property type="entry name" value="Pkinase_fungal"/>
    <property type="match status" value="1"/>
</dbReference>
<dbReference type="eggNOG" id="ENOG502SPAN">
    <property type="taxonomic scope" value="Eukaryota"/>
</dbReference>
<dbReference type="GO" id="GO:0004672">
    <property type="term" value="F:protein kinase activity"/>
    <property type="evidence" value="ECO:0007669"/>
    <property type="project" value="InterPro"/>
</dbReference>
<dbReference type="AlphaFoldDB" id="K5XX10"/>
<protein>
    <recommendedName>
        <fullName evidence="2">Protein kinase domain-containing protein</fullName>
    </recommendedName>
</protein>
<sequence>MHLRGTCLSFCSIFRAEPDGRHTSHYVSAFDSMEASYSSQQQSEESVNSPPIKDIAIQKFYELIGVNLPEPVGDTLTRETGDGPGKPVFGTLQAFIDVLENSLRDKELEIYQRDCGPIGRRRTTLFRPDVAIFRRNYPLSQDEDKAFWCSIEMAIKYHSAKKTRKQRLEQAADYVAYLLNARPDLISALGILVEPDSLDFFFCNVGGIYKLSLSNKAEYMPLLSAVLRYLNGRQKKNLDTTLVRVQGSSLFDVSFPNASTSLGVSKGQATTYPTCFLHYSHKPFRCRASIFIYKPATDVAAIRVIKDQYIKKHRRWDEKQILAKIHANGPYPAVVRMCFADEIMQARCGDHIRVRICLQDYGTDFLSLKTPRDMIYALYDLLEVTRSLYSDRRILHRDISPWNIMIRNPQDIERIETCSTASPVFIRHLLDPQEPKHKSSIFLIDFGYGQDLDSSCPCDEQVGTPMFIARAVQAGEPLRPNPFMYFPGLPPLSEDARAIYESKYPHRVKLFHGAFTPRFGPCENPAPPFRHKLAHDGESGIWTAIWWSIRASPEKGPKDRIDLAYYYALMPKYDGPRTGLPDYDGRNSILHAFADSEQCILHPGYSDLVGLFQDIATAILPDYHWAADFTRQRPDFVHEILQRIILNFVIENKDASFMDKKKADKSREVEGQTTRLLSRSQAKRSEMTLDQAYATCVVDEVSKDRSSCDRDPDEDSHRFVKKPRTDDLVTIVGTE</sequence>
<name>K5XX10_AGABU</name>
<dbReference type="OMA" id="ARECYLY"/>
<dbReference type="InParanoid" id="K5XX10"/>
<keyword evidence="4" id="KW-1185">Reference proteome</keyword>
<dbReference type="GO" id="GO:0005524">
    <property type="term" value="F:ATP binding"/>
    <property type="evidence" value="ECO:0007669"/>
    <property type="project" value="InterPro"/>
</dbReference>
<dbReference type="InterPro" id="IPR040976">
    <property type="entry name" value="Pkinase_fungal"/>
</dbReference>
<dbReference type="InterPro" id="IPR000719">
    <property type="entry name" value="Prot_kinase_dom"/>
</dbReference>
<feature type="region of interest" description="Disordered" evidence="1">
    <location>
        <begin position="661"/>
        <end position="683"/>
    </location>
</feature>
<dbReference type="InterPro" id="IPR011009">
    <property type="entry name" value="Kinase-like_dom_sf"/>
</dbReference>
<evidence type="ECO:0000259" key="2">
    <source>
        <dbReference type="PROSITE" id="PS50011"/>
    </source>
</evidence>
<reference evidence="4" key="1">
    <citation type="journal article" date="2012" name="Proc. Natl. Acad. Sci. U.S.A.">
        <title>Genome sequence of the button mushroom Agaricus bisporus reveals mechanisms governing adaptation to a humic-rich ecological niche.</title>
        <authorList>
            <person name="Morin E."/>
            <person name="Kohler A."/>
            <person name="Baker A.R."/>
            <person name="Foulongne-Oriol M."/>
            <person name="Lombard V."/>
            <person name="Nagy L.G."/>
            <person name="Ohm R.A."/>
            <person name="Patyshakuliyeva A."/>
            <person name="Brun A."/>
            <person name="Aerts A.L."/>
            <person name="Bailey A.M."/>
            <person name="Billette C."/>
            <person name="Coutinho P.M."/>
            <person name="Deakin G."/>
            <person name="Doddapaneni H."/>
            <person name="Floudas D."/>
            <person name="Grimwood J."/>
            <person name="Hilden K."/>
            <person name="Kuees U."/>
            <person name="LaButti K.M."/>
            <person name="Lapidus A."/>
            <person name="Lindquist E.A."/>
            <person name="Lucas S.M."/>
            <person name="Murat C."/>
            <person name="Riley R.W."/>
            <person name="Salamov A.A."/>
            <person name="Schmutz J."/>
            <person name="Subramanian V."/>
            <person name="Woesten H.A.B."/>
            <person name="Xu J."/>
            <person name="Eastwood D.C."/>
            <person name="Foster G.D."/>
            <person name="Sonnenberg A.S."/>
            <person name="Cullen D."/>
            <person name="de Vries R.P."/>
            <person name="Lundell T."/>
            <person name="Hibbett D.S."/>
            <person name="Henrissat B."/>
            <person name="Burton K.S."/>
            <person name="Kerrigan R.W."/>
            <person name="Challen M.P."/>
            <person name="Grigoriev I.V."/>
            <person name="Martin F."/>
        </authorList>
    </citation>
    <scope>NUCLEOTIDE SEQUENCE [LARGE SCALE GENOMIC DNA]</scope>
    <source>
        <strain evidence="4">JB137-S8 / ATCC MYA-4627 / FGSC 10392</strain>
    </source>
</reference>
<dbReference type="InterPro" id="IPR008266">
    <property type="entry name" value="Tyr_kinase_AS"/>
</dbReference>
<organism evidence="3 4">
    <name type="scientific">Agaricus bisporus var. burnettii (strain JB137-S8 / ATCC MYA-4627 / FGSC 10392)</name>
    <name type="common">White button mushroom</name>
    <dbReference type="NCBI Taxonomy" id="597362"/>
    <lineage>
        <taxon>Eukaryota</taxon>
        <taxon>Fungi</taxon>
        <taxon>Dikarya</taxon>
        <taxon>Basidiomycota</taxon>
        <taxon>Agaricomycotina</taxon>
        <taxon>Agaricomycetes</taxon>
        <taxon>Agaricomycetidae</taxon>
        <taxon>Agaricales</taxon>
        <taxon>Agaricineae</taxon>
        <taxon>Agaricaceae</taxon>
        <taxon>Agaricus</taxon>
    </lineage>
</organism>
<accession>K5XX10</accession>
<dbReference type="HOGENOM" id="CLU_021658_1_0_1"/>
<dbReference type="Gene3D" id="1.10.510.10">
    <property type="entry name" value="Transferase(Phosphotransferase) domain 1"/>
    <property type="match status" value="1"/>
</dbReference>
<dbReference type="OrthoDB" id="5569250at2759"/>
<dbReference type="EMBL" id="JH971389">
    <property type="protein sequence ID" value="EKM79815.1"/>
    <property type="molecule type" value="Genomic_DNA"/>
</dbReference>
<dbReference type="Proteomes" id="UP000008493">
    <property type="component" value="Unassembled WGS sequence"/>
</dbReference>
<proteinExistence type="predicted"/>